<evidence type="ECO:0000256" key="12">
    <source>
        <dbReference type="ARBA" id="ARBA00023242"/>
    </source>
</evidence>
<keyword evidence="12" id="KW-0539">Nucleus</keyword>
<feature type="region of interest" description="Disordered" evidence="14">
    <location>
        <begin position="125"/>
        <end position="224"/>
    </location>
</feature>
<evidence type="ECO:0000313" key="17">
    <source>
        <dbReference type="EMBL" id="KAK9069262.1"/>
    </source>
</evidence>
<dbReference type="SMART" id="SM00338">
    <property type="entry name" value="BRLZ"/>
    <property type="match status" value="1"/>
</dbReference>
<dbReference type="InterPro" id="IPR004827">
    <property type="entry name" value="bZIP"/>
</dbReference>
<dbReference type="InterPro" id="IPR046347">
    <property type="entry name" value="bZIP_sf"/>
</dbReference>
<feature type="domain" description="BZIP" evidence="16">
    <location>
        <begin position="220"/>
        <end position="280"/>
    </location>
</feature>
<dbReference type="CDD" id="cd14704">
    <property type="entry name" value="bZIP_HY5-like"/>
    <property type="match status" value="1"/>
</dbReference>
<feature type="compositionally biased region" description="Basic and acidic residues" evidence="14">
    <location>
        <begin position="620"/>
        <end position="636"/>
    </location>
</feature>
<evidence type="ECO:0000256" key="5">
    <source>
        <dbReference type="ARBA" id="ARBA00022824"/>
    </source>
</evidence>
<feature type="transmembrane region" description="Helical" evidence="15">
    <location>
        <begin position="365"/>
        <end position="387"/>
    </location>
</feature>
<evidence type="ECO:0000256" key="6">
    <source>
        <dbReference type="ARBA" id="ARBA00022989"/>
    </source>
</evidence>
<evidence type="ECO:0000256" key="8">
    <source>
        <dbReference type="ARBA" id="ARBA00023125"/>
    </source>
</evidence>
<gene>
    <name evidence="17" type="ORF">SSX86_013378</name>
</gene>
<dbReference type="GO" id="GO:0006950">
    <property type="term" value="P:response to stress"/>
    <property type="evidence" value="ECO:0007669"/>
    <property type="project" value="UniProtKB-ARBA"/>
</dbReference>
<feature type="compositionally biased region" description="Basic and acidic residues" evidence="14">
    <location>
        <begin position="511"/>
        <end position="529"/>
    </location>
</feature>
<dbReference type="Proteomes" id="UP001408789">
    <property type="component" value="Unassembled WGS sequence"/>
</dbReference>
<proteinExistence type="inferred from homology"/>
<comment type="caution">
    <text evidence="17">The sequence shown here is derived from an EMBL/GenBank/DDBJ whole genome shotgun (WGS) entry which is preliminary data.</text>
</comment>
<feature type="compositionally biased region" description="Polar residues" evidence="14">
    <location>
        <begin position="127"/>
        <end position="149"/>
    </location>
</feature>
<keyword evidence="10" id="KW-0804">Transcription</keyword>
<evidence type="ECO:0000259" key="16">
    <source>
        <dbReference type="PROSITE" id="PS50217"/>
    </source>
</evidence>
<comment type="subcellular location">
    <subcellularLocation>
        <location evidence="2">Endoplasmic reticulum membrane</location>
        <topology evidence="2">Single-pass membrane protein</topology>
    </subcellularLocation>
    <subcellularLocation>
        <location evidence="1">Nucleus</location>
    </subcellularLocation>
</comment>
<comment type="subunit">
    <text evidence="13">Interacts with BZIP28.</text>
</comment>
<dbReference type="GO" id="GO:0003677">
    <property type="term" value="F:DNA binding"/>
    <property type="evidence" value="ECO:0007669"/>
    <property type="project" value="UniProtKB-KW"/>
</dbReference>
<dbReference type="EMBL" id="JBCNJP010000014">
    <property type="protein sequence ID" value="KAK9069262.1"/>
    <property type="molecule type" value="Genomic_DNA"/>
</dbReference>
<evidence type="ECO:0000256" key="10">
    <source>
        <dbReference type="ARBA" id="ARBA00023163"/>
    </source>
</evidence>
<keyword evidence="8" id="KW-0238">DNA-binding</keyword>
<dbReference type="Pfam" id="PF00170">
    <property type="entry name" value="bZIP_1"/>
    <property type="match status" value="1"/>
</dbReference>
<dbReference type="GO" id="GO:0005634">
    <property type="term" value="C:nucleus"/>
    <property type="evidence" value="ECO:0007669"/>
    <property type="project" value="UniProtKB-SubCell"/>
</dbReference>
<keyword evidence="18" id="KW-1185">Reference proteome</keyword>
<protein>
    <recommendedName>
        <fullName evidence="16">BZIP domain-containing protein</fullName>
    </recommendedName>
</protein>
<keyword evidence="7" id="KW-0805">Transcription regulation</keyword>
<feature type="region of interest" description="Disordered" evidence="14">
    <location>
        <begin position="508"/>
        <end position="529"/>
    </location>
</feature>
<evidence type="ECO:0000256" key="1">
    <source>
        <dbReference type="ARBA" id="ARBA00004123"/>
    </source>
</evidence>
<evidence type="ECO:0000313" key="18">
    <source>
        <dbReference type="Proteomes" id="UP001408789"/>
    </source>
</evidence>
<evidence type="ECO:0000256" key="4">
    <source>
        <dbReference type="ARBA" id="ARBA00022692"/>
    </source>
</evidence>
<name>A0AAP0DAJ4_9ASTR</name>
<evidence type="ECO:0000256" key="2">
    <source>
        <dbReference type="ARBA" id="ARBA00004389"/>
    </source>
</evidence>
<keyword evidence="11" id="KW-0325">Glycoprotein</keyword>
<dbReference type="GO" id="GO:0005789">
    <property type="term" value="C:endoplasmic reticulum membrane"/>
    <property type="evidence" value="ECO:0007669"/>
    <property type="project" value="UniProtKB-SubCell"/>
</dbReference>
<dbReference type="Gene3D" id="1.20.5.170">
    <property type="match status" value="1"/>
</dbReference>
<feature type="region of interest" description="Disordered" evidence="14">
    <location>
        <begin position="620"/>
        <end position="642"/>
    </location>
</feature>
<accession>A0AAP0DAJ4</accession>
<dbReference type="PANTHER" id="PTHR47416">
    <property type="entry name" value="BASIC-LEUCINE ZIPPER TRANSCRIPTION FACTOR F-RELATED"/>
    <property type="match status" value="1"/>
</dbReference>
<reference evidence="17 18" key="1">
    <citation type="submission" date="2024-04" db="EMBL/GenBank/DDBJ databases">
        <title>The reference genome of an endangered Asteraceae, Deinandra increscens subsp. villosa, native to the Central Coast of California.</title>
        <authorList>
            <person name="Guilliams M."/>
            <person name="Hasenstab-Lehman K."/>
            <person name="Meyer R."/>
            <person name="Mcevoy S."/>
        </authorList>
    </citation>
    <scope>NUCLEOTIDE SEQUENCE [LARGE SCALE GENOMIC DNA]</scope>
    <source>
        <tissue evidence="17">Leaf</tissue>
    </source>
</reference>
<comment type="similarity">
    <text evidence="3">Belongs to the bZIP family.</text>
</comment>
<dbReference type="FunFam" id="1.20.5.170:FF:000085">
    <property type="entry name" value="bZIP transcription factor 49"/>
    <property type="match status" value="1"/>
</dbReference>
<keyword evidence="6 15" id="KW-1133">Transmembrane helix</keyword>
<evidence type="ECO:0000256" key="11">
    <source>
        <dbReference type="ARBA" id="ARBA00023180"/>
    </source>
</evidence>
<feature type="region of interest" description="Disordered" evidence="14">
    <location>
        <begin position="329"/>
        <end position="353"/>
    </location>
</feature>
<dbReference type="AlphaFoldDB" id="A0AAP0DAJ4"/>
<keyword evidence="9 15" id="KW-0472">Membrane</keyword>
<sequence length="705" mass="76263">MAVDPAVSDPLASLPIPPLSSSIFSDDLTLPDGFHIFDDEGFDITFDDFHLPSDTEEFLNSTVHPSNPFDLSSSDPEFNEFVSDPETVIAESGNLSANYGSDVSGFLNIPSPDNYGAGFGEEARALENSSPELRNENPVSSQGSGNCGSAGSEAAMNCPSPDSGNSVVDQKVKREAGSNFVLKRKNESSDVNSESRTIKYRRSNETSTTTENSNEVEEKDDKKKARLIRNRESAQLSRQRKKHYVEELEDKVRAMHATIQDLNARITYFAAENATLKQQMVAGGGGGVCSPPVMYPPHPAMAPMGYPWMPCPPYVVKSQGSQVPLVPIPRLRPQQPASSSQKSKKVEVKKTVEGTSKTKTKTKKVASISFLGLLLFILLFGGLVPIMNVKLGGVTDGVYSGKSNDYKLYNQQHHGRVLMSDDHLNRTNHNASEPLVASLYVPRNDKLVKIDGNLIIHSVLASEKAMASREEEGMSKRDDTGLKVALDLVPAISVPAVKMNGGRQPHMYRTSSDHQRALPSDKENLKSKHADGKLQQWFREGLAGPMLSSGMCSEVFQFDVSAASASGAIIPATSVVNITATENDHNSTYISNITTVKNRRILHGLPIPLSATNITKEQVRATKANGHDSNHSEPGHKNSPASSMVVSVLFDPREAGDGGDVDGMMGGGKGKSFSRIFVVVLLDSVKYVTYSCMLPLKGASHLVTA</sequence>
<dbReference type="PANTHER" id="PTHR47416:SF3">
    <property type="entry name" value="BZIP TRANSCRIPTION FACTOR 17-RELATED"/>
    <property type="match status" value="1"/>
</dbReference>
<evidence type="ECO:0000256" key="3">
    <source>
        <dbReference type="ARBA" id="ARBA00007163"/>
    </source>
</evidence>
<evidence type="ECO:0000256" key="9">
    <source>
        <dbReference type="ARBA" id="ARBA00023136"/>
    </source>
</evidence>
<evidence type="ECO:0000256" key="13">
    <source>
        <dbReference type="ARBA" id="ARBA00065888"/>
    </source>
</evidence>
<keyword evidence="4 15" id="KW-0812">Transmembrane</keyword>
<evidence type="ECO:0000256" key="7">
    <source>
        <dbReference type="ARBA" id="ARBA00023015"/>
    </source>
</evidence>
<keyword evidence="5" id="KW-0256">Endoplasmic reticulum</keyword>
<evidence type="ECO:0000256" key="15">
    <source>
        <dbReference type="SAM" id="Phobius"/>
    </source>
</evidence>
<organism evidence="17 18">
    <name type="scientific">Deinandra increscens subsp. villosa</name>
    <dbReference type="NCBI Taxonomy" id="3103831"/>
    <lineage>
        <taxon>Eukaryota</taxon>
        <taxon>Viridiplantae</taxon>
        <taxon>Streptophyta</taxon>
        <taxon>Embryophyta</taxon>
        <taxon>Tracheophyta</taxon>
        <taxon>Spermatophyta</taxon>
        <taxon>Magnoliopsida</taxon>
        <taxon>eudicotyledons</taxon>
        <taxon>Gunneridae</taxon>
        <taxon>Pentapetalae</taxon>
        <taxon>asterids</taxon>
        <taxon>campanulids</taxon>
        <taxon>Asterales</taxon>
        <taxon>Asteraceae</taxon>
        <taxon>Asteroideae</taxon>
        <taxon>Heliantheae alliance</taxon>
        <taxon>Madieae</taxon>
        <taxon>Madiinae</taxon>
        <taxon>Deinandra</taxon>
    </lineage>
</organism>
<evidence type="ECO:0000256" key="14">
    <source>
        <dbReference type="SAM" id="MobiDB-lite"/>
    </source>
</evidence>
<dbReference type="GO" id="GO:0003700">
    <property type="term" value="F:DNA-binding transcription factor activity"/>
    <property type="evidence" value="ECO:0007669"/>
    <property type="project" value="InterPro"/>
</dbReference>
<dbReference type="PROSITE" id="PS50217">
    <property type="entry name" value="BZIP"/>
    <property type="match status" value="1"/>
</dbReference>
<dbReference type="SUPFAM" id="SSF57959">
    <property type="entry name" value="Leucine zipper domain"/>
    <property type="match status" value="1"/>
</dbReference>